<dbReference type="HOGENOM" id="CLU_456830_0_0_6"/>
<evidence type="ECO:0000313" key="2">
    <source>
        <dbReference type="Proteomes" id="UP000013009"/>
    </source>
</evidence>
<proteinExistence type="predicted"/>
<dbReference type="RefSeq" id="WP_005274894.1">
    <property type="nucleotide sequence ID" value="NZ_KB850195.1"/>
</dbReference>
<reference evidence="1 2" key="1">
    <citation type="submission" date="2013-02" db="EMBL/GenBank/DDBJ databases">
        <title>The Genome Sequence of Acinetobacter sp. NIPH 1859.</title>
        <authorList>
            <consortium name="The Broad Institute Genome Sequencing Platform"/>
            <consortium name="The Broad Institute Genome Sequencing Center for Infectious Disease"/>
            <person name="Cerqueira G."/>
            <person name="Feldgarden M."/>
            <person name="Courvalin P."/>
            <person name="Perichon B."/>
            <person name="Grillot-Courvalin C."/>
            <person name="Clermont D."/>
            <person name="Rocha E."/>
            <person name="Yoon E.-J."/>
            <person name="Nemec A."/>
            <person name="Walker B."/>
            <person name="Young S.K."/>
            <person name="Zeng Q."/>
            <person name="Gargeya S."/>
            <person name="Fitzgerald M."/>
            <person name="Haas B."/>
            <person name="Abouelleil A."/>
            <person name="Alvarado L."/>
            <person name="Arachchi H.M."/>
            <person name="Berlin A.M."/>
            <person name="Chapman S.B."/>
            <person name="Dewar J."/>
            <person name="Goldberg J."/>
            <person name="Griggs A."/>
            <person name="Gujja S."/>
            <person name="Hansen M."/>
            <person name="Howarth C."/>
            <person name="Imamovic A."/>
            <person name="Larimer J."/>
            <person name="McCowan C."/>
            <person name="Murphy C."/>
            <person name="Neiman D."/>
            <person name="Pearson M."/>
            <person name="Priest M."/>
            <person name="Roberts A."/>
            <person name="Saif S."/>
            <person name="Shea T."/>
            <person name="Sisk P."/>
            <person name="Sykes S."/>
            <person name="Wortman J."/>
            <person name="Nusbaum C."/>
            <person name="Birren B."/>
        </authorList>
    </citation>
    <scope>NUCLEOTIDE SEQUENCE [LARGE SCALE GENOMIC DNA]</scope>
    <source>
        <strain evidence="1 2">NIPH 1859</strain>
    </source>
</reference>
<evidence type="ECO:0000313" key="1">
    <source>
        <dbReference type="EMBL" id="ENX33938.1"/>
    </source>
</evidence>
<dbReference type="Proteomes" id="UP000013009">
    <property type="component" value="Unassembled WGS sequence"/>
</dbReference>
<accession>N9PKF4</accession>
<gene>
    <name evidence="1" type="ORF">F889_02602</name>
</gene>
<dbReference type="PATRIC" id="fig|1217695.3.peg.2531"/>
<comment type="caution">
    <text evidence="1">The sequence shown here is derived from an EMBL/GenBank/DDBJ whole genome shotgun (WGS) entry which is preliminary data.</text>
</comment>
<name>N9PKF4_9GAMM</name>
<keyword evidence="2" id="KW-1185">Reference proteome</keyword>
<dbReference type="OrthoDB" id="10020237at2"/>
<dbReference type="EMBL" id="APRZ01000017">
    <property type="protein sequence ID" value="ENX33938.1"/>
    <property type="molecule type" value="Genomic_DNA"/>
</dbReference>
<dbReference type="AlphaFoldDB" id="N9PKF4"/>
<organism evidence="1 2">
    <name type="scientific">Acinetobacter colistiniresistens</name>
    <dbReference type="NCBI Taxonomy" id="280145"/>
    <lineage>
        <taxon>Bacteria</taxon>
        <taxon>Pseudomonadati</taxon>
        <taxon>Pseudomonadota</taxon>
        <taxon>Gammaproteobacteria</taxon>
        <taxon>Moraxellales</taxon>
        <taxon>Moraxellaceae</taxon>
        <taxon>Acinetobacter</taxon>
    </lineage>
</organism>
<protein>
    <submittedName>
        <fullName evidence="1">Uncharacterized protein</fullName>
    </submittedName>
</protein>
<sequence length="597" mass="65457">MPKITIKNLSAEKNRRIKLIKTPTSVVELGQQQGAVVDAGEYIGICLAPLQNPVISCDGAGQITGLAIGYYFPDGSNEDTWIVAEQVRLKFNNEERFIALNGTAPPYTSEYPEIGNFFNQYLAGANGDFDQAPFEGEIGFWQNPDPLNPVRFEYELLPANQTQFRVATFGDNPAHENVTPIFTRACFAPYQSPISCAGAESTVEMAFAIKDGTGAPLNVSFLLDNNPVDLMNNPPPYITKEILNKLYDGEVPAGFSTGAGVLKFTNTDAEPHRIECFTDDFQNIRVLANHNSSVINLDNEIDWIDVGVCLSQDVGIPIGCEGSVDYITVGLIKDGSMVDVYLNDELLPVNTKFFLRNGGGAIVLGQYGIQVEALDSQGLPAIMSDGRYTNAALARFINMTPSFQKLRFDLLDAPAIDQNNTIENESFFFDSSTRNTSFCLSPSTDEGCQPSEIIMVENDQFEGGSVSLDYEVEALSHSVINVSKRFSMTDIPQGTYLSEIVRQVILQIKEDYPFIAIRDSTGTEIANFDFWTYRSESKGTFSFSGVNAVLSEDPMVIKFVKNGLDDDLFPLLFPDAASNGTTSYVAHSCGTQELIGI</sequence>